<evidence type="ECO:0000256" key="1">
    <source>
        <dbReference type="SAM" id="Phobius"/>
    </source>
</evidence>
<dbReference type="Pfam" id="PF01882">
    <property type="entry name" value="DUF58"/>
    <property type="match status" value="1"/>
</dbReference>
<accession>A0A1E2SM81</accession>
<protein>
    <recommendedName>
        <fullName evidence="2">DUF58 domain-containing protein</fullName>
    </recommendedName>
</protein>
<keyword evidence="1" id="KW-1133">Transmembrane helix</keyword>
<keyword evidence="1" id="KW-0472">Membrane</keyword>
<dbReference type="InterPro" id="IPR002881">
    <property type="entry name" value="DUF58"/>
</dbReference>
<evidence type="ECO:0000259" key="2">
    <source>
        <dbReference type="Pfam" id="PF01882"/>
    </source>
</evidence>
<reference evidence="3 4" key="1">
    <citation type="submission" date="2015-11" db="EMBL/GenBank/DDBJ databases">
        <authorList>
            <person name="Zhang Y."/>
            <person name="Guo Z."/>
        </authorList>
    </citation>
    <scope>NUCLEOTIDE SEQUENCE [LARGE SCALE GENOMIC DNA]</scope>
    <source>
        <strain evidence="4">gdw1</strain>
    </source>
</reference>
<feature type="transmembrane region" description="Helical" evidence="1">
    <location>
        <begin position="84"/>
        <end position="106"/>
    </location>
</feature>
<sequence>MTATAGHTQATLENTRTRIVGERDGVLADVIVGAVRTGSAAGHGIAAAAGRIGGVVTPLGWSLAALAVLALVSGYLFGWVEAVAAGWTAVALLTTACLSLVGRIASDVSLRLPAHRVVVADRAPVQVTVQNPVRRRLSGIRVEVPVGPGLTEFASPALAAGEEHTEVFVVPTTRRGIVPIGPARTVRADPVGLLRRELVWADSLDLFVHPRIVAIPSMSTGLVRDLEGAPTRDLTASHVAFHALREYLPGDERRTIHWKSTAKTGNYMVRQFEETRRSHLLVALSLSAADYANEEEFELAVSATGSLGVRALLDSRTVSVVASAETLGFAKRTLIGARRISTVGRSSLLDDLAGVEPTKSALRLPGLAQVAAGDAAGSSLVFLLCGSTLGSAQLRAAAAHFPLGMEVVAIVCGAGTVPSLRRVADLSVLRIGYLEDLQRSLAKRLAT</sequence>
<proteinExistence type="predicted"/>
<evidence type="ECO:0000313" key="3">
    <source>
        <dbReference type="EMBL" id="ODA90728.1"/>
    </source>
</evidence>
<dbReference type="AlphaFoldDB" id="A0A1E2SM81"/>
<keyword evidence="1" id="KW-0812">Transmembrane</keyword>
<feature type="domain" description="DUF58" evidence="2">
    <location>
        <begin position="244"/>
        <end position="324"/>
    </location>
</feature>
<dbReference type="PANTHER" id="PTHR34351">
    <property type="entry name" value="SLR1927 PROTEIN-RELATED"/>
    <property type="match status" value="1"/>
</dbReference>
<dbReference type="Proteomes" id="UP000094426">
    <property type="component" value="Unassembled WGS sequence"/>
</dbReference>
<dbReference type="PANTHER" id="PTHR34351:SF1">
    <property type="entry name" value="SLR1927 PROTEIN"/>
    <property type="match status" value="1"/>
</dbReference>
<comment type="caution">
    <text evidence="3">The sequence shown here is derived from an EMBL/GenBank/DDBJ whole genome shotgun (WGS) entry which is preliminary data.</text>
</comment>
<dbReference type="EMBL" id="LNZG01000007">
    <property type="protein sequence ID" value="ODA90728.1"/>
    <property type="molecule type" value="Genomic_DNA"/>
</dbReference>
<dbReference type="OrthoDB" id="9812729at2"/>
<gene>
    <name evidence="3" type="ORF">ATY41_08755</name>
</gene>
<organism evidence="3 4">
    <name type="scientific">Leifsonia xyli subsp. xyli</name>
    <dbReference type="NCBI Taxonomy" id="59736"/>
    <lineage>
        <taxon>Bacteria</taxon>
        <taxon>Bacillati</taxon>
        <taxon>Actinomycetota</taxon>
        <taxon>Actinomycetes</taxon>
        <taxon>Micrococcales</taxon>
        <taxon>Microbacteriaceae</taxon>
        <taxon>Leifsonia</taxon>
    </lineage>
</organism>
<evidence type="ECO:0000313" key="4">
    <source>
        <dbReference type="Proteomes" id="UP000094426"/>
    </source>
</evidence>
<dbReference type="RefSeq" id="WP_041767512.1">
    <property type="nucleotide sequence ID" value="NZ_LNZG01000007.1"/>
</dbReference>
<feature type="transmembrane region" description="Helical" evidence="1">
    <location>
        <begin position="59"/>
        <end position="78"/>
    </location>
</feature>
<name>A0A1E2SM81_LEIXY</name>